<name>A0A225E5L1_9BACT</name>
<comment type="subunit">
    <text evidence="2 10">Heterotrimer of A, B and C subunits.</text>
</comment>
<reference evidence="14" key="1">
    <citation type="submission" date="2017-06" db="EMBL/GenBank/DDBJ databases">
        <title>Genome analysis of Fimbriiglobus ruber SP5, the first member of the order Planctomycetales with confirmed chitinolytic capability.</title>
        <authorList>
            <person name="Ravin N.V."/>
            <person name="Rakitin A.L."/>
            <person name="Ivanova A.A."/>
            <person name="Beletsky A.V."/>
            <person name="Kulichevskaya I.S."/>
            <person name="Mardanov A.V."/>
            <person name="Dedysh S.N."/>
        </authorList>
    </citation>
    <scope>NUCLEOTIDE SEQUENCE [LARGE SCALE GENOMIC DNA]</scope>
    <source>
        <strain evidence="14">SP5</strain>
    </source>
</reference>
<keyword evidence="13" id="KW-0808">Transferase</keyword>
<evidence type="ECO:0000256" key="4">
    <source>
        <dbReference type="ARBA" id="ARBA00014428"/>
    </source>
</evidence>
<comment type="similarity">
    <text evidence="1 10">Belongs to the amidase family. GatA subfamily.</text>
</comment>
<feature type="signal peptide" evidence="11">
    <location>
        <begin position="1"/>
        <end position="18"/>
    </location>
</feature>
<dbReference type="EMBL" id="NIDE01000001">
    <property type="protein sequence ID" value="OWK47064.1"/>
    <property type="molecule type" value="Genomic_DNA"/>
</dbReference>
<dbReference type="PANTHER" id="PTHR11895:SF151">
    <property type="entry name" value="GLUTAMYL-TRNA(GLN) AMIDOTRANSFERASE SUBUNIT A"/>
    <property type="match status" value="1"/>
</dbReference>
<keyword evidence="14" id="KW-1185">Reference proteome</keyword>
<evidence type="ECO:0000256" key="11">
    <source>
        <dbReference type="SAM" id="SignalP"/>
    </source>
</evidence>
<comment type="function">
    <text evidence="10">Allows the formation of correctly charged Gln-tRNA(Gln) through the transamidation of misacylated Glu-tRNA(Gln) in organisms which lack glutaminyl-tRNA synthetase. The reaction takes place in the presence of glutamine and ATP through an activated gamma-phospho-Glu-tRNA(Gln).</text>
</comment>
<dbReference type="NCBIfam" id="TIGR00132">
    <property type="entry name" value="gatA"/>
    <property type="match status" value="1"/>
</dbReference>
<dbReference type="SUPFAM" id="SSF75304">
    <property type="entry name" value="Amidase signature (AS) enzymes"/>
    <property type="match status" value="1"/>
</dbReference>
<evidence type="ECO:0000256" key="2">
    <source>
        <dbReference type="ARBA" id="ARBA00011123"/>
    </source>
</evidence>
<feature type="active site" description="Charge relay system" evidence="10">
    <location>
        <position position="178"/>
    </location>
</feature>
<dbReference type="HAMAP" id="MF_00120">
    <property type="entry name" value="GatA"/>
    <property type="match status" value="1"/>
</dbReference>
<feature type="active site" description="Acyl-ester intermediate" evidence="10">
    <location>
        <position position="202"/>
    </location>
</feature>
<dbReference type="GO" id="GO:0050567">
    <property type="term" value="F:glutaminyl-tRNA synthase (glutamine-hydrolyzing) activity"/>
    <property type="evidence" value="ECO:0007669"/>
    <property type="project" value="UniProtKB-UniRule"/>
</dbReference>
<evidence type="ECO:0000313" key="13">
    <source>
        <dbReference type="EMBL" id="OWK47064.1"/>
    </source>
</evidence>
<dbReference type="InterPro" id="IPR036928">
    <property type="entry name" value="AS_sf"/>
</dbReference>
<evidence type="ECO:0000256" key="7">
    <source>
        <dbReference type="ARBA" id="ARBA00022840"/>
    </source>
</evidence>
<dbReference type="Proteomes" id="UP000214646">
    <property type="component" value="Unassembled WGS sequence"/>
</dbReference>
<dbReference type="InterPro" id="IPR004412">
    <property type="entry name" value="GatA"/>
</dbReference>
<dbReference type="InterPro" id="IPR023631">
    <property type="entry name" value="Amidase_dom"/>
</dbReference>
<evidence type="ECO:0000313" key="14">
    <source>
        <dbReference type="Proteomes" id="UP000214646"/>
    </source>
</evidence>
<comment type="caution">
    <text evidence="13">The sequence shown here is derived from an EMBL/GenBank/DDBJ whole genome shotgun (WGS) entry which is preliminary data.</text>
</comment>
<dbReference type="GO" id="GO:0016740">
    <property type="term" value="F:transferase activity"/>
    <property type="evidence" value="ECO:0007669"/>
    <property type="project" value="UniProtKB-KW"/>
</dbReference>
<evidence type="ECO:0000256" key="5">
    <source>
        <dbReference type="ARBA" id="ARBA00022598"/>
    </source>
</evidence>
<dbReference type="GO" id="GO:0030956">
    <property type="term" value="C:glutamyl-tRNA(Gln) amidotransferase complex"/>
    <property type="evidence" value="ECO:0007669"/>
    <property type="project" value="InterPro"/>
</dbReference>
<evidence type="ECO:0000256" key="3">
    <source>
        <dbReference type="ARBA" id="ARBA00012739"/>
    </source>
</evidence>
<dbReference type="PANTHER" id="PTHR11895">
    <property type="entry name" value="TRANSAMIDASE"/>
    <property type="match status" value="1"/>
</dbReference>
<evidence type="ECO:0000256" key="1">
    <source>
        <dbReference type="ARBA" id="ARBA00008069"/>
    </source>
</evidence>
<dbReference type="PROSITE" id="PS00571">
    <property type="entry name" value="AMIDASES"/>
    <property type="match status" value="1"/>
</dbReference>
<dbReference type="Pfam" id="PF01425">
    <property type="entry name" value="Amidase"/>
    <property type="match status" value="1"/>
</dbReference>
<evidence type="ECO:0000256" key="9">
    <source>
        <dbReference type="ARBA" id="ARBA00047407"/>
    </source>
</evidence>
<dbReference type="InterPro" id="IPR000120">
    <property type="entry name" value="Amidase"/>
</dbReference>
<keyword evidence="6 10" id="KW-0547">Nucleotide-binding</keyword>
<evidence type="ECO:0000259" key="12">
    <source>
        <dbReference type="Pfam" id="PF01425"/>
    </source>
</evidence>
<keyword evidence="11" id="KW-0732">Signal</keyword>
<protein>
    <recommendedName>
        <fullName evidence="4 10">Glutamyl-tRNA(Gln) amidotransferase subunit A</fullName>
        <shortName evidence="10">Glu-ADT subunit A</shortName>
        <ecNumber evidence="3 10">6.3.5.7</ecNumber>
    </recommendedName>
</protein>
<feature type="domain" description="Amidase" evidence="12">
    <location>
        <begin position="51"/>
        <end position="490"/>
    </location>
</feature>
<dbReference type="AlphaFoldDB" id="A0A225E5L1"/>
<proteinExistence type="inferred from homology"/>
<dbReference type="GO" id="GO:0006412">
    <property type="term" value="P:translation"/>
    <property type="evidence" value="ECO:0007669"/>
    <property type="project" value="UniProtKB-UniRule"/>
</dbReference>
<evidence type="ECO:0000256" key="6">
    <source>
        <dbReference type="ARBA" id="ARBA00022741"/>
    </source>
</evidence>
<evidence type="ECO:0000256" key="8">
    <source>
        <dbReference type="ARBA" id="ARBA00022917"/>
    </source>
</evidence>
<sequence length="511" mass="54322">MYSACPLYLSVFSVPSVANISLFGSTMIEKTATELLTLQKSGGATAASIADAFLAAVRAREPKVKAFVHVDEADVRRQAEAVDAKRKAGSQLGVLAGVPVAIKDVLCTRGTPTTCSSKILKNFVPPYDAHVVEKLRAADAVLIGKTNMDEFAMGSSTENSAVQTTRNPWDTERIPGGSSGGSAAAVAACQAPLSLGTDTGGSIRQPAALCGIVGVKPTYGRVSRYGLIAFASSLDQVGPFTHDVTDAALLMEVIAGHDRRDSTSIDRPVPAYTKSLGEPIKGLKIGVPREFFDAGLDAEVEASIRAALKEYQALGATLVDVSLPHSAKYAVAVYYIVATAEASSNLARFDGMHYGHRTAEKTDLIGTYAKSRGEGFGKEVQRRIMLGSYALSSGYKDAYYLKALKVRRLILNEFTDAFAKCDVVMGPTSPSAAFKIGEKSDNPLAMYLSDIYTISCNLAGIAGMSIPCGFTKGGLPVGLQLLSPPFDEEKMFRVARMYEAATDWHTKRPAV</sequence>
<feature type="chain" id="PRO_5013279597" description="Glutamyl-tRNA(Gln) amidotransferase subunit A" evidence="11">
    <location>
        <begin position="19"/>
        <end position="511"/>
    </location>
</feature>
<dbReference type="InterPro" id="IPR020556">
    <property type="entry name" value="Amidase_CS"/>
</dbReference>
<feature type="active site" description="Charge relay system" evidence="10">
    <location>
        <position position="103"/>
    </location>
</feature>
<accession>A0A225E5L1</accession>
<dbReference type="Gene3D" id="3.90.1300.10">
    <property type="entry name" value="Amidase signature (AS) domain"/>
    <property type="match status" value="1"/>
</dbReference>
<dbReference type="EC" id="6.3.5.7" evidence="3 10"/>
<evidence type="ECO:0000256" key="10">
    <source>
        <dbReference type="HAMAP-Rule" id="MF_00120"/>
    </source>
</evidence>
<dbReference type="GO" id="GO:0005524">
    <property type="term" value="F:ATP binding"/>
    <property type="evidence" value="ECO:0007669"/>
    <property type="project" value="UniProtKB-KW"/>
</dbReference>
<keyword evidence="8 10" id="KW-0648">Protein biosynthesis</keyword>
<organism evidence="13 14">
    <name type="scientific">Fimbriiglobus ruber</name>
    <dbReference type="NCBI Taxonomy" id="1908690"/>
    <lineage>
        <taxon>Bacteria</taxon>
        <taxon>Pseudomonadati</taxon>
        <taxon>Planctomycetota</taxon>
        <taxon>Planctomycetia</taxon>
        <taxon>Gemmatales</taxon>
        <taxon>Gemmataceae</taxon>
        <taxon>Fimbriiglobus</taxon>
    </lineage>
</organism>
<comment type="catalytic activity">
    <reaction evidence="9 10">
        <text>L-glutamyl-tRNA(Gln) + L-glutamine + ATP + H2O = L-glutaminyl-tRNA(Gln) + L-glutamate + ADP + phosphate + H(+)</text>
        <dbReference type="Rhea" id="RHEA:17521"/>
        <dbReference type="Rhea" id="RHEA-COMP:9681"/>
        <dbReference type="Rhea" id="RHEA-COMP:9684"/>
        <dbReference type="ChEBI" id="CHEBI:15377"/>
        <dbReference type="ChEBI" id="CHEBI:15378"/>
        <dbReference type="ChEBI" id="CHEBI:29985"/>
        <dbReference type="ChEBI" id="CHEBI:30616"/>
        <dbReference type="ChEBI" id="CHEBI:43474"/>
        <dbReference type="ChEBI" id="CHEBI:58359"/>
        <dbReference type="ChEBI" id="CHEBI:78520"/>
        <dbReference type="ChEBI" id="CHEBI:78521"/>
        <dbReference type="ChEBI" id="CHEBI:456216"/>
        <dbReference type="EC" id="6.3.5.7"/>
    </reaction>
</comment>
<keyword evidence="7 10" id="KW-0067">ATP-binding</keyword>
<gene>
    <name evidence="10" type="primary">gatA</name>
    <name evidence="13" type="ORF">FRUB_00763</name>
</gene>
<keyword evidence="5 10" id="KW-0436">Ligase</keyword>